<name>A0AAW3ZDW9_9GAMM</name>
<keyword evidence="2" id="KW-1185">Reference proteome</keyword>
<sequence length="185" mass="20161">MSTWIYLRKREAFVDRAFPIFWMLLGRFDNAGKAQSEQPDNQGHIVSDEIVYAHNARYRPRMFAPRTPLLAALRRSTRLAAFALVVFVFRLGLVAACAPGDLAESLASGGGDPAVHLSVEGDQADLGGIKAHDSGHCLHCGCHVPAALPTAIVAQLLSLPISQDRQEAHSPPDAHVWRELRPPIA</sequence>
<dbReference type="EMBL" id="JACYTR010000002">
    <property type="protein sequence ID" value="MBD8524373.1"/>
    <property type="molecule type" value="Genomic_DNA"/>
</dbReference>
<comment type="caution">
    <text evidence="1">The sequence shown here is derived from an EMBL/GenBank/DDBJ whole genome shotgun (WGS) entry which is preliminary data.</text>
</comment>
<dbReference type="AlphaFoldDB" id="A0AAW3ZDW9"/>
<accession>A0AAW3ZDW9</accession>
<protein>
    <recommendedName>
        <fullName evidence="3">DUF2946 domain-containing protein</fullName>
    </recommendedName>
</protein>
<evidence type="ECO:0000313" key="2">
    <source>
        <dbReference type="Proteomes" id="UP000613768"/>
    </source>
</evidence>
<dbReference type="Proteomes" id="UP000613768">
    <property type="component" value="Unassembled WGS sequence"/>
</dbReference>
<evidence type="ECO:0000313" key="1">
    <source>
        <dbReference type="EMBL" id="MBD8524373.1"/>
    </source>
</evidence>
<dbReference type="RefSeq" id="WP_192027726.1">
    <property type="nucleotide sequence ID" value="NZ_JACYTR010000002.1"/>
</dbReference>
<reference evidence="1 2" key="1">
    <citation type="submission" date="2020-09" db="EMBL/GenBank/DDBJ databases">
        <title>Pseudoxanthomonas sp. CAU 1598 isolated from sand of Yaerae Beach.</title>
        <authorList>
            <person name="Kim W."/>
        </authorList>
    </citation>
    <scope>NUCLEOTIDE SEQUENCE [LARGE SCALE GENOMIC DNA]</scope>
    <source>
        <strain evidence="1 2">CAU 1598</strain>
    </source>
</reference>
<proteinExistence type="predicted"/>
<gene>
    <name evidence="1" type="ORF">IFO71_01345</name>
</gene>
<evidence type="ECO:0008006" key="3">
    <source>
        <dbReference type="Google" id="ProtNLM"/>
    </source>
</evidence>
<organism evidence="1 2">
    <name type="scientific">Pseudomarimonas arenosa</name>
    <dbReference type="NCBI Taxonomy" id="2774145"/>
    <lineage>
        <taxon>Bacteria</taxon>
        <taxon>Pseudomonadati</taxon>
        <taxon>Pseudomonadota</taxon>
        <taxon>Gammaproteobacteria</taxon>
        <taxon>Lysobacterales</taxon>
        <taxon>Lysobacteraceae</taxon>
        <taxon>Pseudomarimonas</taxon>
    </lineage>
</organism>